<name>F2NI85_DESAR</name>
<keyword evidence="2" id="KW-0813">Transport</keyword>
<dbReference type="EMBL" id="CP002629">
    <property type="protein sequence ID" value="AEB09854.1"/>
    <property type="molecule type" value="Genomic_DNA"/>
</dbReference>
<dbReference type="InterPro" id="IPR028082">
    <property type="entry name" value="Peripla_BP_I"/>
</dbReference>
<dbReference type="PANTHER" id="PTHR30483:SF6">
    <property type="entry name" value="PERIPLASMIC BINDING PROTEIN OF ABC TRANSPORTER FOR NATURAL AMINO ACIDS"/>
    <property type="match status" value="1"/>
</dbReference>
<accession>F2NI85</accession>
<feature type="chain" id="PRO_5003287009" evidence="5">
    <location>
        <begin position="29"/>
        <end position="379"/>
    </location>
</feature>
<keyword evidence="3 5" id="KW-0732">Signal</keyword>
<comment type="similarity">
    <text evidence="1">Belongs to the leucine-binding protein family.</text>
</comment>
<evidence type="ECO:0000259" key="6">
    <source>
        <dbReference type="Pfam" id="PF13458"/>
    </source>
</evidence>
<dbReference type="CDD" id="cd06347">
    <property type="entry name" value="PBP1_ABC_LivK_ligand_binding-like"/>
    <property type="match status" value="1"/>
</dbReference>
<dbReference type="STRING" id="880072.Desac_2023"/>
<evidence type="ECO:0000256" key="1">
    <source>
        <dbReference type="ARBA" id="ARBA00010062"/>
    </source>
</evidence>
<dbReference type="KEGG" id="dao:Desac_2023"/>
<reference evidence="7 8" key="1">
    <citation type="journal article" date="2011" name="Stand. Genomic Sci.">
        <title>Complete genome sequence of the acetate-degrading sulfate reducer Desulfobacca acetoxidans type strain (ASRB2).</title>
        <authorList>
            <person name="Goker M."/>
            <person name="Teshima H."/>
            <person name="Lapidus A."/>
            <person name="Nolan M."/>
            <person name="Lucas S."/>
            <person name="Hammon N."/>
            <person name="Deshpande S."/>
            <person name="Cheng J.F."/>
            <person name="Tapia R."/>
            <person name="Han C."/>
            <person name="Goodwin L."/>
            <person name="Pitluck S."/>
            <person name="Huntemann M."/>
            <person name="Liolios K."/>
            <person name="Ivanova N."/>
            <person name="Pagani I."/>
            <person name="Mavromatis K."/>
            <person name="Ovchinikova G."/>
            <person name="Pati A."/>
            <person name="Chen A."/>
            <person name="Palaniappan K."/>
            <person name="Land M."/>
            <person name="Hauser L."/>
            <person name="Brambilla E.M."/>
            <person name="Rohde M."/>
            <person name="Spring S."/>
            <person name="Detter J.C."/>
            <person name="Woyke T."/>
            <person name="Bristow J."/>
            <person name="Eisen J.A."/>
            <person name="Markowitz V."/>
            <person name="Hugenholtz P."/>
            <person name="Kyrpides N.C."/>
            <person name="Klenk H.P."/>
        </authorList>
    </citation>
    <scope>NUCLEOTIDE SEQUENCE [LARGE SCALE GENOMIC DNA]</scope>
    <source>
        <strain evidence="8">ATCC 700848 / DSM 11109 / ASRB2</strain>
    </source>
</reference>
<keyword evidence="8" id="KW-1185">Reference proteome</keyword>
<dbReference type="AlphaFoldDB" id="F2NI85"/>
<organism evidence="7 8">
    <name type="scientific">Desulfobacca acetoxidans (strain ATCC 700848 / DSM 11109 / ASRB2)</name>
    <dbReference type="NCBI Taxonomy" id="880072"/>
    <lineage>
        <taxon>Bacteria</taxon>
        <taxon>Pseudomonadati</taxon>
        <taxon>Thermodesulfobacteriota</taxon>
        <taxon>Desulfobaccia</taxon>
        <taxon>Desulfobaccales</taxon>
        <taxon>Desulfobaccaceae</taxon>
        <taxon>Desulfobacca</taxon>
    </lineage>
</organism>
<keyword evidence="7" id="KW-0675">Receptor</keyword>
<sequence>MSAKKIWLFALLAGCISSLILTPLSVQAADPIKIGSVLRLSAGAEDGLPAKRGVELAVAEINKAGGINGRQIEVIFEDEKDSPTNAVNAVQKLINVDKVVAIIGPMTSGATLAAAPTANEAKMVMISPTATSPKVSGAGVFIYRGCSRIDKQAEALTDYVAKNYKPKTVGVLYSNEPYGKGCNDLFSKFFEKAGIKVVATESFMRGAKDFKAQLTNIKAAKPDILFIPGYYQETAPAASQARQLGMKQRIIGVYGDISPVYIELAGKAAEGHLVAGEHDPDYNTPKNKKFVESYQALVKSIPNEPNNVMFAALTYDMMNLVAEGIKKYGPTSEGIQKYLTEVQDHDGVTGQLCFNREHDVMKGEVSLFEVKKGKYVKVK</sequence>
<dbReference type="Pfam" id="PF13458">
    <property type="entry name" value="Peripla_BP_6"/>
    <property type="match status" value="1"/>
</dbReference>
<proteinExistence type="inferred from homology"/>
<dbReference type="InterPro" id="IPR028081">
    <property type="entry name" value="Leu-bd"/>
</dbReference>
<dbReference type="InterPro" id="IPR000709">
    <property type="entry name" value="Leu_Ile_Val-bd"/>
</dbReference>
<dbReference type="GO" id="GO:0006865">
    <property type="term" value="P:amino acid transport"/>
    <property type="evidence" value="ECO:0007669"/>
    <property type="project" value="UniProtKB-KW"/>
</dbReference>
<protein>
    <submittedName>
        <fullName evidence="7">Extracellular ligand-binding receptor</fullName>
    </submittedName>
</protein>
<dbReference type="Gene3D" id="3.40.50.2300">
    <property type="match status" value="2"/>
</dbReference>
<dbReference type="HOGENOM" id="CLU_027128_6_1_7"/>
<reference evidence="8" key="2">
    <citation type="submission" date="2011-03" db="EMBL/GenBank/DDBJ databases">
        <title>The complete genome of Desulfobacca acetoxidans DSM 11109.</title>
        <authorList>
            <consortium name="US DOE Joint Genome Institute (JGI-PGF)"/>
            <person name="Lucas S."/>
            <person name="Copeland A."/>
            <person name="Lapidus A."/>
            <person name="Bruce D."/>
            <person name="Goodwin L."/>
            <person name="Pitluck S."/>
            <person name="Peters L."/>
            <person name="Kyrpides N."/>
            <person name="Mavromatis K."/>
            <person name="Ivanova N."/>
            <person name="Ovchinnikova G."/>
            <person name="Teshima H."/>
            <person name="Detter J.C."/>
            <person name="Han C."/>
            <person name="Land M."/>
            <person name="Hauser L."/>
            <person name="Markowitz V."/>
            <person name="Cheng J.-F."/>
            <person name="Hugenholtz P."/>
            <person name="Woyke T."/>
            <person name="Wu D."/>
            <person name="Spring S."/>
            <person name="Schueler E."/>
            <person name="Brambilla E."/>
            <person name="Klenk H.-P."/>
            <person name="Eisen J.A."/>
        </authorList>
    </citation>
    <scope>NUCLEOTIDE SEQUENCE [LARGE SCALE GENOMIC DNA]</scope>
    <source>
        <strain evidence="8">ATCC 700848 / DSM 11109 / ASRB2</strain>
    </source>
</reference>
<evidence type="ECO:0000256" key="2">
    <source>
        <dbReference type="ARBA" id="ARBA00022448"/>
    </source>
</evidence>
<evidence type="ECO:0000313" key="7">
    <source>
        <dbReference type="EMBL" id="AEB09854.1"/>
    </source>
</evidence>
<dbReference type="InterPro" id="IPR051010">
    <property type="entry name" value="BCAA_transport"/>
</dbReference>
<feature type="domain" description="Leucine-binding protein" evidence="6">
    <location>
        <begin position="31"/>
        <end position="373"/>
    </location>
</feature>
<evidence type="ECO:0000256" key="3">
    <source>
        <dbReference type="ARBA" id="ARBA00022729"/>
    </source>
</evidence>
<dbReference type="eggNOG" id="COG0683">
    <property type="taxonomic scope" value="Bacteria"/>
</dbReference>
<dbReference type="RefSeq" id="WP_013706963.1">
    <property type="nucleotide sequence ID" value="NC_015388.1"/>
</dbReference>
<evidence type="ECO:0000256" key="5">
    <source>
        <dbReference type="SAM" id="SignalP"/>
    </source>
</evidence>
<gene>
    <name evidence="7" type="ordered locus">Desac_2023</name>
</gene>
<feature type="signal peptide" evidence="5">
    <location>
        <begin position="1"/>
        <end position="28"/>
    </location>
</feature>
<dbReference type="PANTHER" id="PTHR30483">
    <property type="entry name" value="LEUCINE-SPECIFIC-BINDING PROTEIN"/>
    <property type="match status" value="1"/>
</dbReference>
<dbReference type="OrthoDB" id="9772589at2"/>
<evidence type="ECO:0000313" key="8">
    <source>
        <dbReference type="Proteomes" id="UP000000483"/>
    </source>
</evidence>
<dbReference type="SUPFAM" id="SSF53822">
    <property type="entry name" value="Periplasmic binding protein-like I"/>
    <property type="match status" value="1"/>
</dbReference>
<dbReference type="Proteomes" id="UP000000483">
    <property type="component" value="Chromosome"/>
</dbReference>
<evidence type="ECO:0000256" key="4">
    <source>
        <dbReference type="ARBA" id="ARBA00022970"/>
    </source>
</evidence>
<keyword evidence="4" id="KW-0029">Amino-acid transport</keyword>
<dbReference type="PRINTS" id="PR00337">
    <property type="entry name" value="LEUILEVALBP"/>
</dbReference>